<dbReference type="STRING" id="329726.AM1_2515"/>
<organism evidence="2 3">
    <name type="scientific">Acaryochloris marina (strain MBIC 11017)</name>
    <dbReference type="NCBI Taxonomy" id="329726"/>
    <lineage>
        <taxon>Bacteria</taxon>
        <taxon>Bacillati</taxon>
        <taxon>Cyanobacteriota</taxon>
        <taxon>Cyanophyceae</taxon>
        <taxon>Acaryochloridales</taxon>
        <taxon>Acaryochloridaceae</taxon>
        <taxon>Acaryochloris</taxon>
    </lineage>
</organism>
<evidence type="ECO:0000313" key="2">
    <source>
        <dbReference type="EMBL" id="ABW27523.1"/>
    </source>
</evidence>
<evidence type="ECO:0000259" key="1">
    <source>
        <dbReference type="PROSITE" id="PS50234"/>
    </source>
</evidence>
<dbReference type="PROSITE" id="PS50234">
    <property type="entry name" value="VWFA"/>
    <property type="match status" value="1"/>
</dbReference>
<dbReference type="eggNOG" id="COG4245">
    <property type="taxonomic scope" value="Bacteria"/>
</dbReference>
<dbReference type="InterPro" id="IPR002035">
    <property type="entry name" value="VWF_A"/>
</dbReference>
<reference evidence="2 3" key="1">
    <citation type="journal article" date="2008" name="Proc. Natl. Acad. Sci. U.S.A.">
        <title>Niche adaptation and genome expansion in the chlorophyll d-producing cyanobacterium Acaryochloris marina.</title>
        <authorList>
            <person name="Swingley W.D."/>
            <person name="Chen M."/>
            <person name="Cheung P.C."/>
            <person name="Conrad A.L."/>
            <person name="Dejesa L.C."/>
            <person name="Hao J."/>
            <person name="Honchak B.M."/>
            <person name="Karbach L.E."/>
            <person name="Kurdoglu A."/>
            <person name="Lahiri S."/>
            <person name="Mastrian S.D."/>
            <person name="Miyashita H."/>
            <person name="Page L."/>
            <person name="Ramakrishna P."/>
            <person name="Satoh S."/>
            <person name="Sattley W.M."/>
            <person name="Shimada Y."/>
            <person name="Taylor H.L."/>
            <person name="Tomo T."/>
            <person name="Tsuchiya T."/>
            <person name="Wang Z.T."/>
            <person name="Raymond J."/>
            <person name="Mimuro M."/>
            <person name="Blankenship R.E."/>
            <person name="Touchman J.W."/>
        </authorList>
    </citation>
    <scope>NUCLEOTIDE SEQUENCE [LARGE SCALE GENOMIC DNA]</scope>
    <source>
        <strain evidence="3">MBIC 11017</strain>
    </source>
</reference>
<dbReference type="EMBL" id="CP000828">
    <property type="protein sequence ID" value="ABW27523.1"/>
    <property type="molecule type" value="Genomic_DNA"/>
</dbReference>
<dbReference type="HOGENOM" id="CLU_082324_2_0_3"/>
<dbReference type="PIRSF" id="PIRSF020634">
    <property type="entry name" value="TerY_vWA"/>
    <property type="match status" value="1"/>
</dbReference>
<name>B0C5E7_ACAM1</name>
<dbReference type="Gene3D" id="3.40.50.410">
    <property type="entry name" value="von Willebrand factor, type A domain"/>
    <property type="match status" value="1"/>
</dbReference>
<dbReference type="SUPFAM" id="SSF53300">
    <property type="entry name" value="vWA-like"/>
    <property type="match status" value="1"/>
</dbReference>
<dbReference type="InterPro" id="IPR036465">
    <property type="entry name" value="vWFA_dom_sf"/>
</dbReference>
<evidence type="ECO:0000313" key="3">
    <source>
        <dbReference type="Proteomes" id="UP000000268"/>
    </source>
</evidence>
<dbReference type="OrthoDB" id="9806395at2"/>
<dbReference type="AlphaFoldDB" id="B0C5E7"/>
<dbReference type="SMART" id="SM00327">
    <property type="entry name" value="VWA"/>
    <property type="match status" value="1"/>
</dbReference>
<protein>
    <submittedName>
        <fullName evidence="2">von Willebrand factor type A domain protein, putative</fullName>
    </submittedName>
</protein>
<keyword evidence="3" id="KW-1185">Reference proteome</keyword>
<proteinExistence type="predicted"/>
<feature type="domain" description="VWFA" evidence="1">
    <location>
        <begin position="16"/>
        <end position="198"/>
    </location>
</feature>
<dbReference type="InterPro" id="IPR011392">
    <property type="entry name" value="Tellurite-R_TerY"/>
</dbReference>
<sequence length="220" mass="24069">MIGQPEFVENPENRCPVILLVDTSSSMSGAPMDALNSGLDAFKEAVIQDEQAALRVDVAIVSFGPVELVQDFVTIDQFVPLQLEAHGLTPMGEALSYALDLLETRKATYRNNGIQYYRPWVFLITDGAPNPDSPWQQAAERLKNAEAQRKLSFFAVGVQGADMAILNQITPPERPPLMLNGLDFRSMFLWLSDSMVRVSSSTVGGDMVALPPVGWGQIAT</sequence>
<accession>B0C5E7</accession>
<gene>
    <name evidence="2" type="ordered locus">AM1_2515</name>
</gene>
<dbReference type="Pfam" id="PF00092">
    <property type="entry name" value="VWA"/>
    <property type="match status" value="1"/>
</dbReference>
<dbReference type="KEGG" id="amr:AM1_2515"/>
<dbReference type="Proteomes" id="UP000000268">
    <property type="component" value="Chromosome"/>
</dbReference>
<dbReference type="RefSeq" id="WP_010475730.1">
    <property type="nucleotide sequence ID" value="NC_009925.1"/>
</dbReference>